<evidence type="ECO:0000256" key="3">
    <source>
        <dbReference type="ARBA" id="ARBA00022475"/>
    </source>
</evidence>
<dbReference type="PANTHER" id="PTHR30250:SF10">
    <property type="entry name" value="LIPOPOLYSACCHARIDE BIOSYNTHESIS PROTEIN WZXC"/>
    <property type="match status" value="1"/>
</dbReference>
<reference evidence="8 9" key="1">
    <citation type="submission" date="2019-08" db="EMBL/GenBank/DDBJ databases">
        <title>Genome of Aequorivita lipolytica Y10-2 (type strain).</title>
        <authorList>
            <person name="Bowman J.P."/>
        </authorList>
    </citation>
    <scope>NUCLEOTIDE SEQUENCE [LARGE SCALE GENOMIC DNA]</scope>
    <source>
        <strain evidence="8 9">Y10-2</strain>
    </source>
</reference>
<dbReference type="RefSeq" id="WP_111816581.1">
    <property type="nucleotide sequence ID" value="NZ_CBCRZQ010000009.1"/>
</dbReference>
<feature type="transmembrane region" description="Helical" evidence="7">
    <location>
        <begin position="175"/>
        <end position="193"/>
    </location>
</feature>
<evidence type="ECO:0000256" key="5">
    <source>
        <dbReference type="ARBA" id="ARBA00022989"/>
    </source>
</evidence>
<comment type="caution">
    <text evidence="8">The sequence shown here is derived from an EMBL/GenBank/DDBJ whole genome shotgun (WGS) entry which is preliminary data.</text>
</comment>
<dbReference type="PANTHER" id="PTHR30250">
    <property type="entry name" value="PST FAMILY PREDICTED COLANIC ACID TRANSPORTER"/>
    <property type="match status" value="1"/>
</dbReference>
<feature type="transmembrane region" description="Helical" evidence="7">
    <location>
        <begin position="285"/>
        <end position="306"/>
    </location>
</feature>
<accession>A0A5C6YMW2</accession>
<gene>
    <name evidence="8" type="ORF">ESV24_11870</name>
</gene>
<evidence type="ECO:0000313" key="9">
    <source>
        <dbReference type="Proteomes" id="UP000321945"/>
    </source>
</evidence>
<feature type="transmembrane region" description="Helical" evidence="7">
    <location>
        <begin position="326"/>
        <end position="349"/>
    </location>
</feature>
<feature type="transmembrane region" description="Helical" evidence="7">
    <location>
        <begin position="361"/>
        <end position="377"/>
    </location>
</feature>
<keyword evidence="6 7" id="KW-0472">Membrane</keyword>
<keyword evidence="5 7" id="KW-1133">Transmembrane helix</keyword>
<dbReference type="InterPro" id="IPR050833">
    <property type="entry name" value="Poly_Biosynth_Transport"/>
</dbReference>
<protein>
    <submittedName>
        <fullName evidence="8">Lipopolysaccharide biosynthesis protein</fullName>
    </submittedName>
</protein>
<dbReference type="Proteomes" id="UP000321945">
    <property type="component" value="Unassembled WGS sequence"/>
</dbReference>
<organism evidence="8 9">
    <name type="scientific">Aequorivita lipolytica</name>
    <dbReference type="NCBI Taxonomy" id="153267"/>
    <lineage>
        <taxon>Bacteria</taxon>
        <taxon>Pseudomonadati</taxon>
        <taxon>Bacteroidota</taxon>
        <taxon>Flavobacteriia</taxon>
        <taxon>Flavobacteriales</taxon>
        <taxon>Flavobacteriaceae</taxon>
        <taxon>Aequorivita</taxon>
    </lineage>
</organism>
<evidence type="ECO:0000256" key="6">
    <source>
        <dbReference type="ARBA" id="ARBA00023136"/>
    </source>
</evidence>
<evidence type="ECO:0000256" key="2">
    <source>
        <dbReference type="ARBA" id="ARBA00007430"/>
    </source>
</evidence>
<feature type="transmembrane region" description="Helical" evidence="7">
    <location>
        <begin position="81"/>
        <end position="104"/>
    </location>
</feature>
<dbReference type="EMBL" id="VORU01000010">
    <property type="protein sequence ID" value="TXD68602.1"/>
    <property type="molecule type" value="Genomic_DNA"/>
</dbReference>
<proteinExistence type="inferred from homology"/>
<dbReference type="CDD" id="cd13127">
    <property type="entry name" value="MATE_tuaB_like"/>
    <property type="match status" value="1"/>
</dbReference>
<dbReference type="OrthoDB" id="9770347at2"/>
<evidence type="ECO:0000256" key="7">
    <source>
        <dbReference type="SAM" id="Phobius"/>
    </source>
</evidence>
<dbReference type="Pfam" id="PF13440">
    <property type="entry name" value="Polysacc_synt_3"/>
    <property type="match status" value="1"/>
</dbReference>
<comment type="subcellular location">
    <subcellularLocation>
        <location evidence="1">Cell membrane</location>
        <topology evidence="1">Multi-pass membrane protein</topology>
    </subcellularLocation>
</comment>
<feature type="transmembrane region" description="Helical" evidence="7">
    <location>
        <begin position="412"/>
        <end position="432"/>
    </location>
</feature>
<comment type="similarity">
    <text evidence="2">Belongs to the polysaccharide synthase family.</text>
</comment>
<keyword evidence="4 7" id="KW-0812">Transmembrane</keyword>
<feature type="transmembrane region" description="Helical" evidence="7">
    <location>
        <begin position="438"/>
        <end position="462"/>
    </location>
</feature>
<feature type="transmembrane region" description="Helical" evidence="7">
    <location>
        <begin position="255"/>
        <end position="273"/>
    </location>
</feature>
<sequence>MKKDLKSSTLNAASWNFTKIMVGQFRNFVVSTILARLLFPEDFGLLGLAMVFASLTDSFVDFGFGNAIIQKQRVNKTQLSTVFWINMLMAALLGVAMFFSASWVAVYFEMPQLKPITQLMSLTFLIKGLSTLQNALFQKKLDFKTPFKIELVSGFISGGVGIYLAYTGFGVYSLIYSQISGWVIGTILIWYFSPWKPSFLFDIKQVKELWNFGYKYSLSIFIDSVFNKLDTIIIGKLFSASTLGLFYKAQSLDNLVFTFAFSSISGVLFPSFSKIADDNKRLRDALIRVLHVVCFTTFLFSGLAVINAKSIIVLLFTEKWLGSVPIFQILGLFTFIHTIPTILVTPVLSIGKSGANLKVEIIKKALYLLAIPVAIYYGLYAYIIATIAAAIIGMYFNLVLLRRFFDFKIGSFMKLFLTYFIPFIIVMIIEFLMPEMEFNHFLLIAIKSSIYILCYFLINIVAKTKGFTEFMDLLKILKNTYLERKKRLQS</sequence>
<feature type="transmembrane region" description="Helical" evidence="7">
    <location>
        <begin position="149"/>
        <end position="169"/>
    </location>
</feature>
<dbReference type="AlphaFoldDB" id="A0A5C6YMW2"/>
<dbReference type="GO" id="GO:0005886">
    <property type="term" value="C:plasma membrane"/>
    <property type="evidence" value="ECO:0007669"/>
    <property type="project" value="UniProtKB-SubCell"/>
</dbReference>
<keyword evidence="3" id="KW-1003">Cell membrane</keyword>
<name>A0A5C6YMW2_9FLAO</name>
<keyword evidence="9" id="KW-1185">Reference proteome</keyword>
<evidence type="ECO:0000256" key="4">
    <source>
        <dbReference type="ARBA" id="ARBA00022692"/>
    </source>
</evidence>
<evidence type="ECO:0000313" key="8">
    <source>
        <dbReference type="EMBL" id="TXD68602.1"/>
    </source>
</evidence>
<feature type="transmembrane region" description="Helical" evidence="7">
    <location>
        <begin position="45"/>
        <end position="69"/>
    </location>
</feature>
<evidence type="ECO:0000256" key="1">
    <source>
        <dbReference type="ARBA" id="ARBA00004651"/>
    </source>
</evidence>